<dbReference type="Pfam" id="PF03358">
    <property type="entry name" value="FMN_red"/>
    <property type="match status" value="1"/>
</dbReference>
<dbReference type="PANTHER" id="PTHR43278:SF4">
    <property type="entry name" value="NAD(P)H-DEPENDENT FMN-CONTAINING OXIDOREDUCTASE YWQN-RELATED"/>
    <property type="match status" value="1"/>
</dbReference>
<name>A0A1S1N1B0_9GAMM</name>
<dbReference type="InterPro" id="IPR051796">
    <property type="entry name" value="ISF_SsuE-like"/>
</dbReference>
<dbReference type="InterPro" id="IPR005025">
    <property type="entry name" value="FMN_Rdtase-like_dom"/>
</dbReference>
<organism evidence="4 5">
    <name type="scientific">Pseudoalteromonas byunsanensis</name>
    <dbReference type="NCBI Taxonomy" id="327939"/>
    <lineage>
        <taxon>Bacteria</taxon>
        <taxon>Pseudomonadati</taxon>
        <taxon>Pseudomonadota</taxon>
        <taxon>Gammaproteobacteria</taxon>
        <taxon>Alteromonadales</taxon>
        <taxon>Pseudoalteromonadaceae</taxon>
        <taxon>Pseudoalteromonas</taxon>
    </lineage>
</organism>
<gene>
    <name evidence="4" type="ORF">BIW53_19060</name>
</gene>
<evidence type="ECO:0000313" key="5">
    <source>
        <dbReference type="Proteomes" id="UP000180253"/>
    </source>
</evidence>
<dbReference type="GO" id="GO:0016491">
    <property type="term" value="F:oxidoreductase activity"/>
    <property type="evidence" value="ECO:0007669"/>
    <property type="project" value="InterPro"/>
</dbReference>
<comment type="caution">
    <text evidence="4">The sequence shown here is derived from an EMBL/GenBank/DDBJ whole genome shotgun (WGS) entry which is preliminary data.</text>
</comment>
<accession>A0A1S1N1B0</accession>
<evidence type="ECO:0000313" key="4">
    <source>
        <dbReference type="EMBL" id="OHU93458.1"/>
    </source>
</evidence>
<evidence type="ECO:0000256" key="1">
    <source>
        <dbReference type="ARBA" id="ARBA00022630"/>
    </source>
</evidence>
<sequence>MRKTVILFSSANQTGNTYQLVKLVLAKLSKEQVKFIEVDQLTYSDYNYDNHYPQDDFYTIAQALEWADNIVFASPIYWHGVTSNMKRLIDRMTELTENLAVKHIGKGLKNKHGFVLTTSAHTHPCEIFAGFFVRLFRYFDITHSGLVHAPCNEGFKVEQNEVAHLIAQLQAQHTVDSLSLNKRMTTP</sequence>
<dbReference type="AlphaFoldDB" id="A0A1S1N1B0"/>
<dbReference type="Proteomes" id="UP000180253">
    <property type="component" value="Unassembled WGS sequence"/>
</dbReference>
<feature type="domain" description="NADPH-dependent FMN reductase-like" evidence="3">
    <location>
        <begin position="3"/>
        <end position="120"/>
    </location>
</feature>
<protein>
    <recommendedName>
        <fullName evidence="3">NADPH-dependent FMN reductase-like domain-containing protein</fullName>
    </recommendedName>
</protein>
<evidence type="ECO:0000259" key="3">
    <source>
        <dbReference type="Pfam" id="PF03358"/>
    </source>
</evidence>
<dbReference type="RefSeq" id="WP_070993614.1">
    <property type="nucleotide sequence ID" value="NZ_CBCSHD010000012.1"/>
</dbReference>
<dbReference type="OrthoDB" id="9805976at2"/>
<keyword evidence="1" id="KW-0285">Flavoprotein</keyword>
<dbReference type="STRING" id="327939.BIW53_19060"/>
<dbReference type="SUPFAM" id="SSF52218">
    <property type="entry name" value="Flavoproteins"/>
    <property type="match status" value="1"/>
</dbReference>
<keyword evidence="2" id="KW-0288">FMN</keyword>
<proteinExistence type="predicted"/>
<keyword evidence="5" id="KW-1185">Reference proteome</keyword>
<dbReference type="PANTHER" id="PTHR43278">
    <property type="entry name" value="NAD(P)H-DEPENDENT FMN-CONTAINING OXIDOREDUCTASE YWQN-RELATED"/>
    <property type="match status" value="1"/>
</dbReference>
<dbReference type="InterPro" id="IPR029039">
    <property type="entry name" value="Flavoprotein-like_sf"/>
</dbReference>
<reference evidence="4 5" key="1">
    <citation type="submission" date="2016-10" db="EMBL/GenBank/DDBJ databases">
        <title>Pseudoalteromonas amylolytica sp. nov., isolated from the surface seawater.</title>
        <authorList>
            <person name="Wu Y.-H."/>
            <person name="Cheng H."/>
            <person name="Jin X.-B."/>
            <person name="Wang C.-S."/>
            <person name="Xu X.-W."/>
        </authorList>
    </citation>
    <scope>NUCLEOTIDE SEQUENCE [LARGE SCALE GENOMIC DNA]</scope>
    <source>
        <strain evidence="4 5">JCM 12483</strain>
    </source>
</reference>
<evidence type="ECO:0000256" key="2">
    <source>
        <dbReference type="ARBA" id="ARBA00022643"/>
    </source>
</evidence>
<dbReference type="EMBL" id="MNAN01000037">
    <property type="protein sequence ID" value="OHU93458.1"/>
    <property type="molecule type" value="Genomic_DNA"/>
</dbReference>
<dbReference type="Gene3D" id="3.40.50.360">
    <property type="match status" value="1"/>
</dbReference>